<dbReference type="Proteomes" id="UP000325081">
    <property type="component" value="Unassembled WGS sequence"/>
</dbReference>
<organism evidence="1 2">
    <name type="scientific">Striga asiatica</name>
    <name type="common">Asiatic witchweed</name>
    <name type="synonym">Buchnera asiatica</name>
    <dbReference type="NCBI Taxonomy" id="4170"/>
    <lineage>
        <taxon>Eukaryota</taxon>
        <taxon>Viridiplantae</taxon>
        <taxon>Streptophyta</taxon>
        <taxon>Embryophyta</taxon>
        <taxon>Tracheophyta</taxon>
        <taxon>Spermatophyta</taxon>
        <taxon>Magnoliopsida</taxon>
        <taxon>eudicotyledons</taxon>
        <taxon>Gunneridae</taxon>
        <taxon>Pentapetalae</taxon>
        <taxon>asterids</taxon>
        <taxon>lamiids</taxon>
        <taxon>Lamiales</taxon>
        <taxon>Orobanchaceae</taxon>
        <taxon>Buchnereae</taxon>
        <taxon>Striga</taxon>
    </lineage>
</organism>
<reference evidence="2" key="1">
    <citation type="journal article" date="2019" name="Curr. Biol.">
        <title>Genome Sequence of Striga asiatica Provides Insight into the Evolution of Plant Parasitism.</title>
        <authorList>
            <person name="Yoshida S."/>
            <person name="Kim S."/>
            <person name="Wafula E.K."/>
            <person name="Tanskanen J."/>
            <person name="Kim Y.M."/>
            <person name="Honaas L."/>
            <person name="Yang Z."/>
            <person name="Spallek T."/>
            <person name="Conn C.E."/>
            <person name="Ichihashi Y."/>
            <person name="Cheong K."/>
            <person name="Cui S."/>
            <person name="Der J.P."/>
            <person name="Gundlach H."/>
            <person name="Jiao Y."/>
            <person name="Hori C."/>
            <person name="Ishida J.K."/>
            <person name="Kasahara H."/>
            <person name="Kiba T."/>
            <person name="Kim M.S."/>
            <person name="Koo N."/>
            <person name="Laohavisit A."/>
            <person name="Lee Y.H."/>
            <person name="Lumba S."/>
            <person name="McCourt P."/>
            <person name="Mortimer J.C."/>
            <person name="Mutuku J.M."/>
            <person name="Nomura T."/>
            <person name="Sasaki-Sekimoto Y."/>
            <person name="Seto Y."/>
            <person name="Wang Y."/>
            <person name="Wakatake T."/>
            <person name="Sakakibara H."/>
            <person name="Demura T."/>
            <person name="Yamaguchi S."/>
            <person name="Yoneyama K."/>
            <person name="Manabe R.I."/>
            <person name="Nelson D.C."/>
            <person name="Schulman A.H."/>
            <person name="Timko M.P."/>
            <person name="dePamphilis C.W."/>
            <person name="Choi D."/>
            <person name="Shirasu K."/>
        </authorList>
    </citation>
    <scope>NUCLEOTIDE SEQUENCE [LARGE SCALE GENOMIC DNA]</scope>
    <source>
        <strain evidence="2">cv. UVA1</strain>
    </source>
</reference>
<comment type="caution">
    <text evidence="1">The sequence shown here is derived from an EMBL/GenBank/DDBJ whole genome shotgun (WGS) entry which is preliminary data.</text>
</comment>
<accession>A0A5A7QPZ9</accession>
<proteinExistence type="predicted"/>
<gene>
    <name evidence="1" type="ORF">STAS_24111</name>
</gene>
<keyword evidence="2" id="KW-1185">Reference proteome</keyword>
<evidence type="ECO:0000313" key="2">
    <source>
        <dbReference type="Proteomes" id="UP000325081"/>
    </source>
</evidence>
<sequence>MNDNRHNWNFAPNAESDEFTAHNLAVPNGIHQASELTIANKLDFHIKFLVDSFFKHGHGMGFMLGAYLGLVCTSMENIKMVPRPPFIFQGSVVSADPTADPIRKLSMYCSGRGAHAGRAILKEIVYAVSNIGNPRKPG</sequence>
<evidence type="ECO:0000313" key="1">
    <source>
        <dbReference type="EMBL" id="GER47046.1"/>
    </source>
</evidence>
<name>A0A5A7QPZ9_STRAF</name>
<protein>
    <submittedName>
        <fullName evidence="1">Myosin 2</fullName>
    </submittedName>
</protein>
<dbReference type="EMBL" id="BKCP01007737">
    <property type="protein sequence ID" value="GER47046.1"/>
    <property type="molecule type" value="Genomic_DNA"/>
</dbReference>
<dbReference type="AlphaFoldDB" id="A0A5A7QPZ9"/>